<dbReference type="GO" id="GO:0005615">
    <property type="term" value="C:extracellular space"/>
    <property type="evidence" value="ECO:0007669"/>
    <property type="project" value="TreeGrafter"/>
</dbReference>
<dbReference type="GO" id="GO:0016020">
    <property type="term" value="C:membrane"/>
    <property type="evidence" value="ECO:0007669"/>
    <property type="project" value="GOC"/>
</dbReference>
<dbReference type="PANTHER" id="PTHR10340">
    <property type="entry name" value="SPHINGOMYELIN PHOSPHODIESTERASE"/>
    <property type="match status" value="1"/>
</dbReference>
<evidence type="ECO:0000256" key="2">
    <source>
        <dbReference type="ARBA" id="ARBA00023180"/>
    </source>
</evidence>
<dbReference type="Proteomes" id="UP000821837">
    <property type="component" value="Chromosome 6"/>
</dbReference>
<dbReference type="AlphaFoldDB" id="A0A9D4PLQ9"/>
<gene>
    <name evidence="3" type="ORF">HPB52_010995</name>
</gene>
<reference evidence="3" key="1">
    <citation type="journal article" date="2020" name="Cell">
        <title>Large-Scale Comparative Analyses of Tick Genomes Elucidate Their Genetic Diversity and Vector Capacities.</title>
        <authorList>
            <consortium name="Tick Genome and Microbiome Consortium (TIGMIC)"/>
            <person name="Jia N."/>
            <person name="Wang J."/>
            <person name="Shi W."/>
            <person name="Du L."/>
            <person name="Sun Y."/>
            <person name="Zhan W."/>
            <person name="Jiang J.F."/>
            <person name="Wang Q."/>
            <person name="Zhang B."/>
            <person name="Ji P."/>
            <person name="Bell-Sakyi L."/>
            <person name="Cui X.M."/>
            <person name="Yuan T.T."/>
            <person name="Jiang B.G."/>
            <person name="Yang W.F."/>
            <person name="Lam T.T."/>
            <person name="Chang Q.C."/>
            <person name="Ding S.J."/>
            <person name="Wang X.J."/>
            <person name="Zhu J.G."/>
            <person name="Ruan X.D."/>
            <person name="Zhao L."/>
            <person name="Wei J.T."/>
            <person name="Ye R.Z."/>
            <person name="Que T.C."/>
            <person name="Du C.H."/>
            <person name="Zhou Y.H."/>
            <person name="Cheng J.X."/>
            <person name="Dai P.F."/>
            <person name="Guo W.B."/>
            <person name="Han X.H."/>
            <person name="Huang E.J."/>
            <person name="Li L.F."/>
            <person name="Wei W."/>
            <person name="Gao Y.C."/>
            <person name="Liu J.Z."/>
            <person name="Shao H.Z."/>
            <person name="Wang X."/>
            <person name="Wang C.C."/>
            <person name="Yang T.C."/>
            <person name="Huo Q.B."/>
            <person name="Li W."/>
            <person name="Chen H.Y."/>
            <person name="Chen S.E."/>
            <person name="Zhou L.G."/>
            <person name="Ni X.B."/>
            <person name="Tian J.H."/>
            <person name="Sheng Y."/>
            <person name="Liu T."/>
            <person name="Pan Y.S."/>
            <person name="Xia L.Y."/>
            <person name="Li J."/>
            <person name="Zhao F."/>
            <person name="Cao W.C."/>
        </authorList>
    </citation>
    <scope>NUCLEOTIDE SEQUENCE</scope>
    <source>
        <strain evidence="3">Rsan-2018</strain>
    </source>
</reference>
<dbReference type="EMBL" id="JABSTV010001252">
    <property type="protein sequence ID" value="KAH7947373.1"/>
    <property type="molecule type" value="Genomic_DNA"/>
</dbReference>
<accession>A0A9D4PLQ9</accession>
<evidence type="ECO:0000256" key="1">
    <source>
        <dbReference type="ARBA" id="ARBA00022801"/>
    </source>
</evidence>
<protein>
    <recommendedName>
        <fullName evidence="5">Sphingomyelin phosphodiesterase</fullName>
    </recommendedName>
</protein>
<comment type="caution">
    <text evidence="3">The sequence shown here is derived from an EMBL/GenBank/DDBJ whole genome shotgun (WGS) entry which is preliminary data.</text>
</comment>
<evidence type="ECO:0000313" key="4">
    <source>
        <dbReference type="Proteomes" id="UP000821837"/>
    </source>
</evidence>
<keyword evidence="4" id="KW-1185">Reference proteome</keyword>
<evidence type="ECO:0000313" key="3">
    <source>
        <dbReference type="EMBL" id="KAH7947373.1"/>
    </source>
</evidence>
<keyword evidence="1" id="KW-0378">Hydrolase</keyword>
<reference evidence="3" key="2">
    <citation type="submission" date="2021-09" db="EMBL/GenBank/DDBJ databases">
        <authorList>
            <person name="Jia N."/>
            <person name="Wang J."/>
            <person name="Shi W."/>
            <person name="Du L."/>
            <person name="Sun Y."/>
            <person name="Zhan W."/>
            <person name="Jiang J."/>
            <person name="Wang Q."/>
            <person name="Zhang B."/>
            <person name="Ji P."/>
            <person name="Sakyi L.B."/>
            <person name="Cui X."/>
            <person name="Yuan T."/>
            <person name="Jiang B."/>
            <person name="Yang W."/>
            <person name="Lam T.T.-Y."/>
            <person name="Chang Q."/>
            <person name="Ding S."/>
            <person name="Wang X."/>
            <person name="Zhu J."/>
            <person name="Ruan X."/>
            <person name="Zhao L."/>
            <person name="Wei J."/>
            <person name="Que T."/>
            <person name="Du C."/>
            <person name="Cheng J."/>
            <person name="Dai P."/>
            <person name="Han X."/>
            <person name="Huang E."/>
            <person name="Gao Y."/>
            <person name="Liu J."/>
            <person name="Shao H."/>
            <person name="Ye R."/>
            <person name="Li L."/>
            <person name="Wei W."/>
            <person name="Wang X."/>
            <person name="Wang C."/>
            <person name="Huo Q."/>
            <person name="Li W."/>
            <person name="Guo W."/>
            <person name="Chen H."/>
            <person name="Chen S."/>
            <person name="Zhou L."/>
            <person name="Zhou L."/>
            <person name="Ni X."/>
            <person name="Tian J."/>
            <person name="Zhou Y."/>
            <person name="Sheng Y."/>
            <person name="Liu T."/>
            <person name="Pan Y."/>
            <person name="Xia L."/>
            <person name="Li J."/>
            <person name="Zhao F."/>
            <person name="Cao W."/>
        </authorList>
    </citation>
    <scope>NUCLEOTIDE SEQUENCE</scope>
    <source>
        <strain evidence="3">Rsan-2018</strain>
        <tissue evidence="3">Larvae</tissue>
    </source>
</reference>
<dbReference type="SUPFAM" id="SSF56300">
    <property type="entry name" value="Metallo-dependent phosphatases"/>
    <property type="match status" value="1"/>
</dbReference>
<organism evidence="3 4">
    <name type="scientific">Rhipicephalus sanguineus</name>
    <name type="common">Brown dog tick</name>
    <name type="synonym">Ixodes sanguineus</name>
    <dbReference type="NCBI Taxonomy" id="34632"/>
    <lineage>
        <taxon>Eukaryota</taxon>
        <taxon>Metazoa</taxon>
        <taxon>Ecdysozoa</taxon>
        <taxon>Arthropoda</taxon>
        <taxon>Chelicerata</taxon>
        <taxon>Arachnida</taxon>
        <taxon>Acari</taxon>
        <taxon>Parasitiformes</taxon>
        <taxon>Ixodida</taxon>
        <taxon>Ixodoidea</taxon>
        <taxon>Ixodidae</taxon>
        <taxon>Rhipicephalinae</taxon>
        <taxon>Rhipicephalus</taxon>
        <taxon>Rhipicephalus</taxon>
    </lineage>
</organism>
<dbReference type="VEuPathDB" id="VectorBase:RSAN_026433"/>
<dbReference type="GO" id="GO:0006685">
    <property type="term" value="P:sphingomyelin catabolic process"/>
    <property type="evidence" value="ECO:0007669"/>
    <property type="project" value="TreeGrafter"/>
</dbReference>
<dbReference type="GO" id="GO:0061750">
    <property type="term" value="F:acid sphingomyelin phosphodiesterase activity"/>
    <property type="evidence" value="ECO:0007669"/>
    <property type="project" value="TreeGrafter"/>
</dbReference>
<dbReference type="InterPro" id="IPR029052">
    <property type="entry name" value="Metallo-depent_PP-like"/>
</dbReference>
<name>A0A9D4PLQ9_RHISA</name>
<evidence type="ECO:0008006" key="5">
    <source>
        <dbReference type="Google" id="ProtNLM"/>
    </source>
</evidence>
<dbReference type="GO" id="GO:0046513">
    <property type="term" value="P:ceramide biosynthetic process"/>
    <property type="evidence" value="ECO:0007669"/>
    <property type="project" value="TreeGrafter"/>
</dbReference>
<sequence>MTPAEICGIVFPDECPPSGVLNWTVPLPARPKPPVTPVPLPKVGSPTLRVLHISDTHVDPSYSEGSEANCNEPLCCHAADVPAAKQQRRIAGHWGAFHTCDIPPRTFEHMLKTVRDTQKFGPRSNLVALRGDASWGEMDACRIPLTEASAITIPQSAADIAPSRFPHFTDYAISQTVRDFST</sequence>
<proteinExistence type="predicted"/>
<dbReference type="GO" id="GO:0005764">
    <property type="term" value="C:lysosome"/>
    <property type="evidence" value="ECO:0007669"/>
    <property type="project" value="TreeGrafter"/>
</dbReference>
<dbReference type="PANTHER" id="PTHR10340:SF34">
    <property type="entry name" value="SPHINGOMYELIN PHOSPHODIESTERASE"/>
    <property type="match status" value="1"/>
</dbReference>
<keyword evidence="2" id="KW-0325">Glycoprotein</keyword>